<feature type="region of interest" description="Disordered" evidence="9">
    <location>
        <begin position="687"/>
        <end position="716"/>
    </location>
</feature>
<accession>A0A1I7STQ7</accession>
<dbReference type="SMART" id="SM00233">
    <property type="entry name" value="PH"/>
    <property type="match status" value="1"/>
</dbReference>
<dbReference type="InterPro" id="IPR011993">
    <property type="entry name" value="PH-like_dom_sf"/>
</dbReference>
<evidence type="ECO:0000256" key="7">
    <source>
        <dbReference type="RuleBase" id="RU003845"/>
    </source>
</evidence>
<evidence type="ECO:0000256" key="5">
    <source>
        <dbReference type="ARBA" id="ARBA00023121"/>
    </source>
</evidence>
<reference evidence="11" key="1">
    <citation type="submission" date="2016-11" db="UniProtKB">
        <authorList>
            <consortium name="WormBaseParasite"/>
        </authorList>
    </citation>
    <scope>IDENTIFICATION</scope>
</reference>
<dbReference type="GO" id="GO:0005829">
    <property type="term" value="C:cytosol"/>
    <property type="evidence" value="ECO:0007669"/>
    <property type="project" value="TreeGrafter"/>
</dbReference>
<dbReference type="GO" id="GO:0032934">
    <property type="term" value="F:sterol binding"/>
    <property type="evidence" value="ECO:0007669"/>
    <property type="project" value="TreeGrafter"/>
</dbReference>
<feature type="compositionally biased region" description="Acidic residues" evidence="9">
    <location>
        <begin position="324"/>
        <end position="336"/>
    </location>
</feature>
<dbReference type="GO" id="GO:0005886">
    <property type="term" value="C:plasma membrane"/>
    <property type="evidence" value="ECO:0007669"/>
    <property type="project" value="TreeGrafter"/>
</dbReference>
<feature type="region of interest" description="Disordered" evidence="9">
    <location>
        <begin position="324"/>
        <end position="343"/>
    </location>
</feature>
<proteinExistence type="inferred from homology"/>
<feature type="region of interest" description="Disordered" evidence="9">
    <location>
        <begin position="354"/>
        <end position="399"/>
    </location>
</feature>
<dbReference type="GO" id="GO:0097038">
    <property type="term" value="C:perinuclear endoplasmic reticulum"/>
    <property type="evidence" value="ECO:0007669"/>
    <property type="project" value="TreeGrafter"/>
</dbReference>
<dbReference type="Gene3D" id="2.40.160.120">
    <property type="match status" value="1"/>
</dbReference>
<dbReference type="Pfam" id="PF00169">
    <property type="entry name" value="PH"/>
    <property type="match status" value="1"/>
</dbReference>
<evidence type="ECO:0000256" key="9">
    <source>
        <dbReference type="SAM" id="MobiDB-lite"/>
    </source>
</evidence>
<dbReference type="InterPro" id="IPR000648">
    <property type="entry name" value="Oxysterol-bd"/>
</dbReference>
<dbReference type="FunFam" id="2.40.160.120:FF:000001">
    <property type="entry name" value="Oxysterol-binding protein"/>
    <property type="match status" value="1"/>
</dbReference>
<evidence type="ECO:0000256" key="2">
    <source>
        <dbReference type="ARBA" id="ARBA00022448"/>
    </source>
</evidence>
<keyword evidence="2 7" id="KW-0813">Transport</keyword>
<organism evidence="10 11">
    <name type="scientific">Bursaphelenchus xylophilus</name>
    <name type="common">Pinewood nematode worm</name>
    <name type="synonym">Aphelenchoides xylophilus</name>
    <dbReference type="NCBI Taxonomy" id="6326"/>
    <lineage>
        <taxon>Eukaryota</taxon>
        <taxon>Metazoa</taxon>
        <taxon>Ecdysozoa</taxon>
        <taxon>Nematoda</taxon>
        <taxon>Chromadorea</taxon>
        <taxon>Rhabditida</taxon>
        <taxon>Tylenchina</taxon>
        <taxon>Tylenchomorpha</taxon>
        <taxon>Aphelenchoidea</taxon>
        <taxon>Aphelenchoididae</taxon>
        <taxon>Bursaphelenchus</taxon>
    </lineage>
</organism>
<keyword evidence="5" id="KW-0446">Lipid-binding</keyword>
<feature type="compositionally biased region" description="Polar residues" evidence="9">
    <location>
        <begin position="293"/>
        <end position="305"/>
    </location>
</feature>
<evidence type="ECO:0000256" key="4">
    <source>
        <dbReference type="ARBA" id="ARBA00023055"/>
    </source>
</evidence>
<evidence type="ECO:0000256" key="8">
    <source>
        <dbReference type="SAM" id="Coils"/>
    </source>
</evidence>
<feature type="region of interest" description="Disordered" evidence="9">
    <location>
        <begin position="293"/>
        <end position="317"/>
    </location>
</feature>
<evidence type="ECO:0000256" key="6">
    <source>
        <dbReference type="RuleBase" id="RU003844"/>
    </source>
</evidence>
<comment type="similarity">
    <text evidence="1 6">Belongs to the OSBP family.</text>
</comment>
<name>A0A1I7STQ7_BURXY</name>
<dbReference type="InterPro" id="IPR037239">
    <property type="entry name" value="OSBP_sf"/>
</dbReference>
<evidence type="ECO:0000256" key="3">
    <source>
        <dbReference type="ARBA" id="ARBA00022553"/>
    </source>
</evidence>
<dbReference type="AlphaFoldDB" id="A0A1I7STQ7"/>
<dbReference type="Pfam" id="PF01237">
    <property type="entry name" value="Oxysterol_BP"/>
    <property type="match status" value="1"/>
</dbReference>
<dbReference type="GO" id="GO:0120009">
    <property type="term" value="P:intermembrane lipid transfer"/>
    <property type="evidence" value="ECO:0007669"/>
    <property type="project" value="UniProtKB-ARBA"/>
</dbReference>
<dbReference type="SUPFAM" id="SSF144000">
    <property type="entry name" value="Oxysterol-binding protein-like"/>
    <property type="match status" value="1"/>
</dbReference>
<feature type="compositionally biased region" description="Polar residues" evidence="9">
    <location>
        <begin position="44"/>
        <end position="53"/>
    </location>
</feature>
<dbReference type="PROSITE" id="PS50003">
    <property type="entry name" value="PH_DOMAIN"/>
    <property type="match status" value="1"/>
</dbReference>
<dbReference type="InterPro" id="IPR001849">
    <property type="entry name" value="PH_domain"/>
</dbReference>
<keyword evidence="4 7" id="KW-0445">Lipid transport</keyword>
<keyword evidence="3" id="KW-0597">Phosphoprotein</keyword>
<dbReference type="SUPFAM" id="SSF50729">
    <property type="entry name" value="PH domain-like"/>
    <property type="match status" value="1"/>
</dbReference>
<dbReference type="Proteomes" id="UP000095284">
    <property type="component" value="Unplaced"/>
</dbReference>
<dbReference type="PROSITE" id="PS01013">
    <property type="entry name" value="OSBP"/>
    <property type="match status" value="1"/>
</dbReference>
<protein>
    <recommendedName>
        <fullName evidence="7">Oxysterol-binding protein</fullName>
    </recommendedName>
</protein>
<dbReference type="Gene3D" id="2.30.29.30">
    <property type="entry name" value="Pleckstrin-homology domain (PH domain)/Phosphotyrosine-binding domain (PTB)"/>
    <property type="match status" value="1"/>
</dbReference>
<feature type="coiled-coil region" evidence="8">
    <location>
        <begin position="225"/>
        <end position="255"/>
    </location>
</feature>
<evidence type="ECO:0000313" key="11">
    <source>
        <dbReference type="WBParaSite" id="BXY_1642700.1"/>
    </source>
</evidence>
<evidence type="ECO:0000256" key="1">
    <source>
        <dbReference type="ARBA" id="ARBA00008842"/>
    </source>
</evidence>
<dbReference type="PANTHER" id="PTHR10972:SF205">
    <property type="entry name" value="OXYSTEROL-BINDING PROTEIN 1"/>
    <property type="match status" value="1"/>
</dbReference>
<dbReference type="WBParaSite" id="BXY_1642700.1">
    <property type="protein sequence ID" value="BXY_1642700.1"/>
    <property type="gene ID" value="BXY_1642700"/>
</dbReference>
<keyword evidence="8" id="KW-0175">Coiled coil</keyword>
<evidence type="ECO:0000313" key="10">
    <source>
        <dbReference type="Proteomes" id="UP000095284"/>
    </source>
</evidence>
<dbReference type="eggNOG" id="KOG1737">
    <property type="taxonomic scope" value="Eukaryota"/>
</dbReference>
<feature type="compositionally biased region" description="Basic and acidic residues" evidence="9">
    <location>
        <begin position="695"/>
        <end position="716"/>
    </location>
</feature>
<dbReference type="PANTHER" id="PTHR10972">
    <property type="entry name" value="OXYSTEROL-BINDING PROTEIN-RELATED"/>
    <property type="match status" value="1"/>
</dbReference>
<feature type="region of interest" description="Disordered" evidence="9">
    <location>
        <begin position="43"/>
        <end position="63"/>
    </location>
</feature>
<dbReference type="InterPro" id="IPR018494">
    <property type="entry name" value="Oxysterol-bd_CS"/>
</dbReference>
<sequence length="787" mass="90250">MFCSVNQLSLGDLVHHQVRQDFRPRALRNKWIGRSNRLLMKLGNRSNHSGSVSSDDRGFLPESNEATTTEKAGWLQKWTNYIKGYRQRWFVLDSEGTLSYYRNQAEVGVACRGSVNLKESRIHSDPASNSITISGTSQSFHLKANNEIDRNNWLNALEYARHRACKKADLDDEDCNNATTEEDMDKMVEDIKSSLNLKLEEVRKSEDSLSKSYNDLHHVLSGYENKKVQAHMINLKEQMEALMKSLEDLVELNKKGTQDLYRLFTNERDQRCLLQEQIETLAKQHSNLENAAFLNPSSSNLQQKSPYDDSDDEIFHDAPEEPDFEVTMNDDFEDNGEVQNSDISSGISNVLEDTDTASHSSSQFSRKVPSSGIASMTNEDGAVTPFSFPKSSKRRRSTIPTRPQCSVNLWSIMKNCIGKELTKIPMPVNFNEPLSVLQRITEDLEYADLLDAAAKCKDPAEQMCYIAAYAISCYSTTGNRTTKPFNPLLGETFECDRTADRGWWSLTEQVSHHPPATAHHAEGREWVMFQDFNMTSRFRGKYLSVTPTGFTHIKFKNSNNHYTYRKITTTVHNIIVGKLWIDNHGEMVIENHNTKDKGVIKFHAYSYFSPDKARKVSGIIKDASGNPRFVVQGHWDKHIDLAKVTKSDKNSLGTGCSQRLWTVNPPYPNSENMHNFTQLAIELNEPEEGVAPTDSRLRPDQRLMEDGKWDEANEEKEKLEEKQRVKRKIREQEAEQAMREGKAYPEYEPSWFEKTQDECTGSVIHVYKNQYWSCKEKQDWSKCVQIF</sequence>